<accession>A0A7J0C239</accession>
<comment type="caution">
    <text evidence="1">The sequence shown here is derived from an EMBL/GenBank/DDBJ whole genome shotgun (WGS) entry which is preliminary data.</text>
</comment>
<sequence>MSFGQWGAVHGSLLEEGEAARFRMADGPARAVRAEAADQAGKPADGLTARVPTVRRRAGSGATCGACLSG</sequence>
<protein>
    <submittedName>
        <fullName evidence="1">Uncharacterized protein</fullName>
    </submittedName>
</protein>
<evidence type="ECO:0000313" key="2">
    <source>
        <dbReference type="Proteomes" id="UP000498980"/>
    </source>
</evidence>
<organism evidence="1 2">
    <name type="scientific">Streptomyces fulvorobeus</name>
    <dbReference type="NCBI Taxonomy" id="284028"/>
    <lineage>
        <taxon>Bacteria</taxon>
        <taxon>Bacillati</taxon>
        <taxon>Actinomycetota</taxon>
        <taxon>Actinomycetes</taxon>
        <taxon>Kitasatosporales</taxon>
        <taxon>Streptomycetaceae</taxon>
        <taxon>Streptomyces</taxon>
    </lineage>
</organism>
<dbReference type="Proteomes" id="UP000498980">
    <property type="component" value="Unassembled WGS sequence"/>
</dbReference>
<reference evidence="1 2" key="1">
    <citation type="submission" date="2020-05" db="EMBL/GenBank/DDBJ databases">
        <title>Whole genome shotgun sequence of Streptomyces fulvorobeus NBRC 15897.</title>
        <authorList>
            <person name="Komaki H."/>
            <person name="Tamura T."/>
        </authorList>
    </citation>
    <scope>NUCLEOTIDE SEQUENCE [LARGE SCALE GENOMIC DNA]</scope>
    <source>
        <strain evidence="1 2">NBRC 15897</strain>
    </source>
</reference>
<keyword evidence="2" id="KW-1185">Reference proteome</keyword>
<evidence type="ECO:0000313" key="1">
    <source>
        <dbReference type="EMBL" id="GFM96097.1"/>
    </source>
</evidence>
<proteinExistence type="predicted"/>
<gene>
    <name evidence="1" type="ORF">Sfulv_09080</name>
</gene>
<dbReference type="AlphaFoldDB" id="A0A7J0C239"/>
<name>A0A7J0C239_9ACTN</name>
<dbReference type="EMBL" id="BLWC01000001">
    <property type="protein sequence ID" value="GFM96097.1"/>
    <property type="molecule type" value="Genomic_DNA"/>
</dbReference>